<dbReference type="EMBL" id="ML996089">
    <property type="protein sequence ID" value="KAF2150717.1"/>
    <property type="molecule type" value="Genomic_DNA"/>
</dbReference>
<dbReference type="Proteomes" id="UP000799439">
    <property type="component" value="Unassembled WGS sequence"/>
</dbReference>
<proteinExistence type="predicted"/>
<sequence length="149" mass="16674">MQQSAGVDIHTFGTIFDSDIFTMSQHLPGPVCRNQKNPRYVRHSDTTLLTLMLTSGAKVGDVLFGRLDDYSPQRQERHRVQAADRHAHAYQQPGCVNFDDTGTAHKSSIGGWRRGCFCTLLIVRHCGQASPTTYEVEHVSIARPVVTHR</sequence>
<dbReference type="AlphaFoldDB" id="A0A9P4MF58"/>
<organism evidence="1 2">
    <name type="scientific">Myriangium duriaei CBS 260.36</name>
    <dbReference type="NCBI Taxonomy" id="1168546"/>
    <lineage>
        <taxon>Eukaryota</taxon>
        <taxon>Fungi</taxon>
        <taxon>Dikarya</taxon>
        <taxon>Ascomycota</taxon>
        <taxon>Pezizomycotina</taxon>
        <taxon>Dothideomycetes</taxon>
        <taxon>Dothideomycetidae</taxon>
        <taxon>Myriangiales</taxon>
        <taxon>Myriangiaceae</taxon>
        <taxon>Myriangium</taxon>
    </lineage>
</organism>
<protein>
    <submittedName>
        <fullName evidence="1">Uncharacterized protein</fullName>
    </submittedName>
</protein>
<accession>A0A9P4MF58</accession>
<evidence type="ECO:0000313" key="1">
    <source>
        <dbReference type="EMBL" id="KAF2150717.1"/>
    </source>
</evidence>
<keyword evidence="2" id="KW-1185">Reference proteome</keyword>
<evidence type="ECO:0000313" key="2">
    <source>
        <dbReference type="Proteomes" id="UP000799439"/>
    </source>
</evidence>
<gene>
    <name evidence="1" type="ORF">K461DRAFT_181192</name>
</gene>
<name>A0A9P4MF58_9PEZI</name>
<comment type="caution">
    <text evidence="1">The sequence shown here is derived from an EMBL/GenBank/DDBJ whole genome shotgun (WGS) entry which is preliminary data.</text>
</comment>
<reference evidence="1" key="1">
    <citation type="journal article" date="2020" name="Stud. Mycol.">
        <title>101 Dothideomycetes genomes: a test case for predicting lifestyles and emergence of pathogens.</title>
        <authorList>
            <person name="Haridas S."/>
            <person name="Albert R."/>
            <person name="Binder M."/>
            <person name="Bloem J."/>
            <person name="Labutti K."/>
            <person name="Salamov A."/>
            <person name="Andreopoulos B."/>
            <person name="Baker S."/>
            <person name="Barry K."/>
            <person name="Bills G."/>
            <person name="Bluhm B."/>
            <person name="Cannon C."/>
            <person name="Castanera R."/>
            <person name="Culley D."/>
            <person name="Daum C."/>
            <person name="Ezra D."/>
            <person name="Gonzalez J."/>
            <person name="Henrissat B."/>
            <person name="Kuo A."/>
            <person name="Liang C."/>
            <person name="Lipzen A."/>
            <person name="Lutzoni F."/>
            <person name="Magnuson J."/>
            <person name="Mondo S."/>
            <person name="Nolan M."/>
            <person name="Ohm R."/>
            <person name="Pangilinan J."/>
            <person name="Park H.-J."/>
            <person name="Ramirez L."/>
            <person name="Alfaro M."/>
            <person name="Sun H."/>
            <person name="Tritt A."/>
            <person name="Yoshinaga Y."/>
            <person name="Zwiers L.-H."/>
            <person name="Turgeon B."/>
            <person name="Goodwin S."/>
            <person name="Spatafora J."/>
            <person name="Crous P."/>
            <person name="Grigoriev I."/>
        </authorList>
    </citation>
    <scope>NUCLEOTIDE SEQUENCE</scope>
    <source>
        <strain evidence="1">CBS 260.36</strain>
    </source>
</reference>